<dbReference type="EMBL" id="JBHSML010000003">
    <property type="protein sequence ID" value="MFC5515568.1"/>
    <property type="molecule type" value="Genomic_DNA"/>
</dbReference>
<evidence type="ECO:0000313" key="2">
    <source>
        <dbReference type="EMBL" id="MFC5515568.1"/>
    </source>
</evidence>
<keyword evidence="1" id="KW-0732">Signal</keyword>
<reference evidence="3" key="1">
    <citation type="journal article" date="2019" name="Int. J. Syst. Evol. Microbiol.">
        <title>The Global Catalogue of Microorganisms (GCM) 10K type strain sequencing project: providing services to taxonomists for standard genome sequencing and annotation.</title>
        <authorList>
            <consortium name="The Broad Institute Genomics Platform"/>
            <consortium name="The Broad Institute Genome Sequencing Center for Infectious Disease"/>
            <person name="Wu L."/>
            <person name="Ma J."/>
        </authorList>
    </citation>
    <scope>NUCLEOTIDE SEQUENCE [LARGE SCALE GENOMIC DNA]</scope>
    <source>
        <strain evidence="3">KACC 12633</strain>
    </source>
</reference>
<dbReference type="SUPFAM" id="SSF54427">
    <property type="entry name" value="NTF2-like"/>
    <property type="match status" value="1"/>
</dbReference>
<dbReference type="InterPro" id="IPR032710">
    <property type="entry name" value="NTF2-like_dom_sf"/>
</dbReference>
<feature type="signal peptide" evidence="1">
    <location>
        <begin position="1"/>
        <end position="23"/>
    </location>
</feature>
<proteinExistence type="predicted"/>
<organism evidence="2 3">
    <name type="scientific">Kaistia terrae</name>
    <dbReference type="NCBI Taxonomy" id="537017"/>
    <lineage>
        <taxon>Bacteria</taxon>
        <taxon>Pseudomonadati</taxon>
        <taxon>Pseudomonadota</taxon>
        <taxon>Alphaproteobacteria</taxon>
        <taxon>Hyphomicrobiales</taxon>
        <taxon>Kaistiaceae</taxon>
        <taxon>Kaistia</taxon>
    </lineage>
</organism>
<evidence type="ECO:0000256" key="1">
    <source>
        <dbReference type="SAM" id="SignalP"/>
    </source>
</evidence>
<name>A0ABW0PSY1_9HYPH</name>
<dbReference type="RefSeq" id="WP_266342192.1">
    <property type="nucleotide sequence ID" value="NZ_JAPKNH010000001.1"/>
</dbReference>
<feature type="chain" id="PRO_5047186036" evidence="1">
    <location>
        <begin position="24"/>
        <end position="143"/>
    </location>
</feature>
<keyword evidence="3" id="KW-1185">Reference proteome</keyword>
<dbReference type="Pfam" id="PF16156">
    <property type="entry name" value="DUF4864"/>
    <property type="match status" value="1"/>
</dbReference>
<gene>
    <name evidence="2" type="ORF">ACFPP9_07285</name>
</gene>
<comment type="caution">
    <text evidence="2">The sequence shown here is derived from an EMBL/GenBank/DDBJ whole genome shotgun (WGS) entry which is preliminary data.</text>
</comment>
<dbReference type="InterPro" id="IPR032347">
    <property type="entry name" value="DUF4864"/>
</dbReference>
<dbReference type="Proteomes" id="UP001596150">
    <property type="component" value="Unassembled WGS sequence"/>
</dbReference>
<protein>
    <submittedName>
        <fullName evidence="2">DUF4864 domain-containing protein</fullName>
    </submittedName>
</protein>
<accession>A0ABW0PSY1</accession>
<evidence type="ECO:0000313" key="3">
    <source>
        <dbReference type="Proteomes" id="UP001596150"/>
    </source>
</evidence>
<sequence>MSRIAFTIVFLLATALFSTSALAAEPTVAEKSQMKQTVRDQLAAFQRDDGDAAYGLAAPGIQRMFPSPDIFLSMVRQAYPPIYRPRSVAYGDVTDSPIGFVQKVYVAGPDGQNWVALYRFEKQPDGSWKIAGCSLIRDTEPTI</sequence>